<feature type="region of interest" description="Disordered" evidence="1">
    <location>
        <begin position="97"/>
        <end position="228"/>
    </location>
</feature>
<feature type="compositionally biased region" description="Basic and acidic residues" evidence="1">
    <location>
        <begin position="103"/>
        <end position="142"/>
    </location>
</feature>
<sequence length="379" mass="42820">MRNTFPCKNTIMKRNFYLQYPLMAMYDPRMQQLTEKEGLRGLGAYWVIIEKLGMLPEPRARQEYLRPHCDGKKITLAYLLKIIREYGLFELEEDGYFTPKELNPPRKNDEKTAKKGEAEPYSKAKNDEKRQKTPRENAEKQLPKTSNTLENSKLPKTAEKNNKENINNYIKTTAASATEEETAAAADRSLRPSDAGGAQTACDGNGDDDGNGGNNGDQSQSPGHPVRPWREMADDLVRESSWLDIACMKSGYGCLLKRHIREAVKIFKQHVEAYGKGGNLLDMSDVQGYFVNYVSAGSRTSRTLHEALCTLDTHRQAAAPPDPHRYEQLVDGKRTYLGCPIPDDAPPRPDNNAFWNETTRSWTSPQQPPSQKRPKQQPG</sequence>
<evidence type="ECO:0000313" key="3">
    <source>
        <dbReference type="EMBL" id="CUP47225.1"/>
    </source>
</evidence>
<organism evidence="3 4">
    <name type="scientific">Bacteroides uniformis</name>
    <dbReference type="NCBI Taxonomy" id="820"/>
    <lineage>
        <taxon>Bacteria</taxon>
        <taxon>Pseudomonadati</taxon>
        <taxon>Bacteroidota</taxon>
        <taxon>Bacteroidia</taxon>
        <taxon>Bacteroidales</taxon>
        <taxon>Bacteroidaceae</taxon>
        <taxon>Bacteroides</taxon>
    </lineage>
</organism>
<reference evidence="3 4" key="1">
    <citation type="submission" date="2015-09" db="EMBL/GenBank/DDBJ databases">
        <authorList>
            <consortium name="Pathogen Informatics"/>
        </authorList>
    </citation>
    <scope>NUCLEOTIDE SEQUENCE [LARGE SCALE GENOMIC DNA]</scope>
    <source>
        <strain evidence="3 4">2789STDY5608791</strain>
    </source>
</reference>
<feature type="region of interest" description="Disordered" evidence="1">
    <location>
        <begin position="339"/>
        <end position="379"/>
    </location>
</feature>
<dbReference type="AlphaFoldDB" id="A0A174NML3"/>
<dbReference type="Proteomes" id="UP000095419">
    <property type="component" value="Unassembled WGS sequence"/>
</dbReference>
<evidence type="ECO:0000256" key="1">
    <source>
        <dbReference type="SAM" id="MobiDB-lite"/>
    </source>
</evidence>
<protein>
    <recommendedName>
        <fullName evidence="2">DUF7833 domain-containing protein</fullName>
    </recommendedName>
</protein>
<accession>A0A174NML3</accession>
<evidence type="ECO:0000259" key="2">
    <source>
        <dbReference type="Pfam" id="PF25200"/>
    </source>
</evidence>
<name>A0A174NML3_BACUN</name>
<dbReference type="Pfam" id="PF25200">
    <property type="entry name" value="DUF7833"/>
    <property type="match status" value="1"/>
</dbReference>
<gene>
    <name evidence="3" type="ORF">ERS417307_03742</name>
</gene>
<proteinExistence type="predicted"/>
<dbReference type="InterPro" id="IPR057155">
    <property type="entry name" value="DUF7833"/>
</dbReference>
<feature type="compositionally biased region" description="Low complexity" evidence="1">
    <location>
        <begin position="164"/>
        <end position="177"/>
    </location>
</feature>
<feature type="compositionally biased region" description="Polar residues" evidence="1">
    <location>
        <begin position="353"/>
        <end position="363"/>
    </location>
</feature>
<feature type="domain" description="DUF7833" evidence="2">
    <location>
        <begin position="234"/>
        <end position="295"/>
    </location>
</feature>
<evidence type="ECO:0000313" key="4">
    <source>
        <dbReference type="Proteomes" id="UP000095419"/>
    </source>
</evidence>
<dbReference type="EMBL" id="CYZF01000013">
    <property type="protein sequence ID" value="CUP47225.1"/>
    <property type="molecule type" value="Genomic_DNA"/>
</dbReference>